<dbReference type="Proteomes" id="UP000054977">
    <property type="component" value="Unassembled WGS sequence"/>
</dbReference>
<evidence type="ECO:0000256" key="1">
    <source>
        <dbReference type="SAM" id="MobiDB-lite"/>
    </source>
</evidence>
<evidence type="ECO:0000313" key="2">
    <source>
        <dbReference type="EMBL" id="SAL32856.1"/>
    </source>
</evidence>
<accession>A0A158GLA1</accession>
<sequence>MVNASDNAQASEAVLEVVRLAMRSDLARHYFLVRALEIQKKFLDDSVTAYAAAFRILQQQVADGAIDASAAAQAQTQRESTRLQATDIDVQIAQTTHAIAIADRRAGIVVFIAAEDRDDGRAADSRRRAFETAGAAAGYRGGRAARSRGECADRSGKCGVLEAQIQARRLAASVVLATAFGGGRDRAAPDSSAERLLRPRRYFARVPLRRHSRIPTQPPTPQPQSTPGSKMPDSAA</sequence>
<evidence type="ECO:0000313" key="3">
    <source>
        <dbReference type="Proteomes" id="UP000054977"/>
    </source>
</evidence>
<reference evidence="2" key="1">
    <citation type="submission" date="2016-01" db="EMBL/GenBank/DDBJ databases">
        <authorList>
            <person name="Peeters C."/>
        </authorList>
    </citation>
    <scope>NUCLEOTIDE SEQUENCE [LARGE SCALE GENOMIC DNA]</scope>
    <source>
        <strain evidence="2">LMG 22934</strain>
    </source>
</reference>
<dbReference type="AlphaFoldDB" id="A0A158GLA1"/>
<protein>
    <submittedName>
        <fullName evidence="2">RND efflux system outer membrane lipoprotein</fullName>
    </submittedName>
</protein>
<comment type="caution">
    <text evidence="2">The sequence shown here is derived from an EMBL/GenBank/DDBJ whole genome shotgun (WGS) entry which is preliminary data.</text>
</comment>
<proteinExistence type="predicted"/>
<keyword evidence="3" id="KW-1185">Reference proteome</keyword>
<gene>
    <name evidence="2" type="ORF">AWB65_02179</name>
</gene>
<dbReference type="SUPFAM" id="SSF56954">
    <property type="entry name" value="Outer membrane efflux proteins (OEP)"/>
    <property type="match status" value="1"/>
</dbReference>
<dbReference type="STRING" id="326474.AWB65_02179"/>
<organism evidence="2 3">
    <name type="scientific">Caballeronia humi</name>
    <dbReference type="NCBI Taxonomy" id="326474"/>
    <lineage>
        <taxon>Bacteria</taxon>
        <taxon>Pseudomonadati</taxon>
        <taxon>Pseudomonadota</taxon>
        <taxon>Betaproteobacteria</taxon>
        <taxon>Burkholderiales</taxon>
        <taxon>Burkholderiaceae</taxon>
        <taxon>Caballeronia</taxon>
    </lineage>
</organism>
<dbReference type="EMBL" id="FCNW02000008">
    <property type="protein sequence ID" value="SAL32856.1"/>
    <property type="molecule type" value="Genomic_DNA"/>
</dbReference>
<keyword evidence="2" id="KW-0449">Lipoprotein</keyword>
<feature type="region of interest" description="Disordered" evidence="1">
    <location>
        <begin position="203"/>
        <end position="236"/>
    </location>
</feature>
<feature type="compositionally biased region" description="Basic residues" evidence="1">
    <location>
        <begin position="203"/>
        <end position="213"/>
    </location>
</feature>
<dbReference type="Gene3D" id="1.20.1600.10">
    <property type="entry name" value="Outer membrane efflux proteins (OEP)"/>
    <property type="match status" value="1"/>
</dbReference>
<name>A0A158GLA1_9BURK</name>